<dbReference type="EnsemblMetazoa" id="AFAF009305-RA">
    <property type="protein sequence ID" value="AFAF009305-PA"/>
    <property type="gene ID" value="AFAF009305"/>
</dbReference>
<organism evidence="2 3">
    <name type="scientific">Anopheles farauti</name>
    <dbReference type="NCBI Taxonomy" id="69004"/>
    <lineage>
        <taxon>Eukaryota</taxon>
        <taxon>Metazoa</taxon>
        <taxon>Ecdysozoa</taxon>
        <taxon>Arthropoda</taxon>
        <taxon>Hexapoda</taxon>
        <taxon>Insecta</taxon>
        <taxon>Pterygota</taxon>
        <taxon>Neoptera</taxon>
        <taxon>Endopterygota</taxon>
        <taxon>Diptera</taxon>
        <taxon>Nematocera</taxon>
        <taxon>Culicoidea</taxon>
        <taxon>Culicidae</taxon>
        <taxon>Anophelinae</taxon>
        <taxon>Anopheles</taxon>
    </lineage>
</organism>
<evidence type="ECO:0000256" key="1">
    <source>
        <dbReference type="SAM" id="MobiDB-lite"/>
    </source>
</evidence>
<proteinExistence type="predicted"/>
<reference evidence="3" key="1">
    <citation type="submission" date="2014-01" db="EMBL/GenBank/DDBJ databases">
        <title>The Genome Sequence of Anopheles farauti FAR1 (V2).</title>
        <authorList>
            <consortium name="The Broad Institute Genomics Platform"/>
            <person name="Neafsey D.E."/>
            <person name="Besansky N."/>
            <person name="Howell P."/>
            <person name="Walton C."/>
            <person name="Young S.K."/>
            <person name="Zeng Q."/>
            <person name="Gargeya S."/>
            <person name="Fitzgerald M."/>
            <person name="Haas B."/>
            <person name="Abouelleil A."/>
            <person name="Allen A.W."/>
            <person name="Alvarado L."/>
            <person name="Arachchi H.M."/>
            <person name="Berlin A.M."/>
            <person name="Chapman S.B."/>
            <person name="Gainer-Dewar J."/>
            <person name="Goldberg J."/>
            <person name="Griggs A."/>
            <person name="Gujja S."/>
            <person name="Hansen M."/>
            <person name="Howarth C."/>
            <person name="Imamovic A."/>
            <person name="Ireland A."/>
            <person name="Larimer J."/>
            <person name="McCowan C."/>
            <person name="Murphy C."/>
            <person name="Pearson M."/>
            <person name="Poon T.W."/>
            <person name="Priest M."/>
            <person name="Roberts A."/>
            <person name="Saif S."/>
            <person name="Shea T."/>
            <person name="Sisk P."/>
            <person name="Sykes S."/>
            <person name="Wortman J."/>
            <person name="Nusbaum C."/>
            <person name="Birren B."/>
        </authorList>
    </citation>
    <scope>NUCLEOTIDE SEQUENCE [LARGE SCALE GENOMIC DNA]</scope>
    <source>
        <strain evidence="3">FAR1</strain>
    </source>
</reference>
<dbReference type="VEuPathDB" id="VectorBase:AFAF009305"/>
<reference evidence="2" key="2">
    <citation type="submission" date="2020-05" db="UniProtKB">
        <authorList>
            <consortium name="EnsemblMetazoa"/>
        </authorList>
    </citation>
    <scope>IDENTIFICATION</scope>
    <source>
        <strain evidence="2">FAR1</strain>
    </source>
</reference>
<protein>
    <submittedName>
        <fullName evidence="2">Uncharacterized protein</fullName>
    </submittedName>
</protein>
<sequence length="371" mass="40678">MQQTTSKRVRTRRNVKAVAQQNTRQNKDNLRWVGSRKQGTQNGTRCERYDPAQRQQQSAREATVDAAAERFHAEATARERLGRTTGGRGSFRSAIAHHPGRNFLHQPVRDAVRVRDVPRAGRVGEKVPEGAVRHRGCEAAGPGARSVQGSVQSRGDVRYHTGVHISANVCHSGFVVPIDTERLPVQLPGSAHACLLLLGARSDAVLSAVAARRPPTREVLLPGAGAPLGEPGRPAPGRSAQLHAVPAHDALPAELVHQPGRAGYRRAAVPVRARHLPRRGATLVHCDPGRQNAVQDDQLERRVQLGLDHDACRVLDRRPGARHLQAILQDEDRLTCWPWRETQLGCPTRPLSPIAHGECELLWGAFFLLFV</sequence>
<dbReference type="Proteomes" id="UP000075886">
    <property type="component" value="Unassembled WGS sequence"/>
</dbReference>
<dbReference type="AlphaFoldDB" id="A0A182QFS8"/>
<name>A0A182QFS8_9DIPT</name>
<keyword evidence="3" id="KW-1185">Reference proteome</keyword>
<evidence type="ECO:0000313" key="3">
    <source>
        <dbReference type="Proteomes" id="UP000075886"/>
    </source>
</evidence>
<feature type="region of interest" description="Disordered" evidence="1">
    <location>
        <begin position="1"/>
        <end position="57"/>
    </location>
</feature>
<accession>A0A182QFS8</accession>
<evidence type="ECO:0000313" key="2">
    <source>
        <dbReference type="EnsemblMetazoa" id="AFAF009305-PA"/>
    </source>
</evidence>
<dbReference type="EMBL" id="AXCN02001412">
    <property type="status" value="NOT_ANNOTATED_CDS"/>
    <property type="molecule type" value="Genomic_DNA"/>
</dbReference>